<gene>
    <name evidence="1" type="ORF">L21TH_1108</name>
</gene>
<keyword evidence="2" id="KW-1185">Reference proteome</keyword>
<sequence length="704" mass="80511">MKVNYNIIRNNINSENNLFGLQKGQIFQVNVCQRLSGKEAIINIKGQQVKAVFTGNVPNKENAFVKIVNIDNDMLAVEEVNKNITSQTNNLHVTNVLKELGIKPSKEINDVVKMLLDNDVSITKETIKDIKGFLEKGKGEYKDKLDTIKSLIRKGIKITSENLKVVHEALHGEKFNDVLVDLVNNIVPEEIYSLKGIQSKNLSKCLQETLNNIKIMVQSNEDFEKIKSEIKNLLMKLNNGKIYINLKEVLEEASKLNNNDFKQLAYDKILKLINEIDVEDKNMTTIESTDIEAKEGQYDNINENEEHLDIVQNDQLQQALANIDSATKDFVITKVTKEMKLADNKFKELKREIIRNIDTIVYSTKNNKTINQQNTIMTIENTIDTLDRAILKSKVTMFTDMRTERDLLVASSKLTKAKKLLAKGNRSEAIKLLGEVKTSLSKLNWKPSDKKVVHLVVKEGIYNNGRGLENRLMSYFNDIANPLPHHEPSAKNIYEMFRRLGLNYDSEVARSMTSGYEELSKEDIQKNIKATLLELMKNNENSKIDVDNKVMRILDNLTGQQLLSKNEGEQSQQNMYFNIPVNIESKLENLKLFINSKQERGKIDWENSTLYFLIETKKLGETGILLSANKGNISITVKNDSKDVRYQMQPFIDRFKDSLESIGYKVVGCNFAPLKNLEELPEENKVQTEKVKFNFDGKGFDLRI</sequence>
<evidence type="ECO:0000313" key="2">
    <source>
        <dbReference type="Proteomes" id="UP000013378"/>
    </source>
</evidence>
<evidence type="ECO:0000313" key="1">
    <source>
        <dbReference type="EMBL" id="EOD00832.1"/>
    </source>
</evidence>
<evidence type="ECO:0008006" key="3">
    <source>
        <dbReference type="Google" id="ProtNLM"/>
    </source>
</evidence>
<reference evidence="1 2" key="1">
    <citation type="journal article" date="2015" name="Geomicrobiol. J.">
        <title>Caldisalinibacter kiritimatiensis gen. nov., sp. nov., a moderately thermohalophilic thiosulfate-reducing bacterium from a hypersaline microbial mat.</title>
        <authorList>
            <person name="Ben Hania W."/>
            <person name="Joseph M."/>
            <person name="Fiebig A."/>
            <person name="Bunk B."/>
            <person name="Klenk H.-P."/>
            <person name="Fardeau M.-L."/>
            <person name="Spring S."/>
        </authorList>
    </citation>
    <scope>NUCLEOTIDE SEQUENCE [LARGE SCALE GENOMIC DNA]</scope>
    <source>
        <strain evidence="1 2">L21-TH-D2</strain>
    </source>
</reference>
<dbReference type="PATRIC" id="fig|1304284.3.peg.1085"/>
<accession>R1AW13</accession>
<name>R1AW13_9FIRM</name>
<dbReference type="RefSeq" id="WP_006311251.1">
    <property type="nucleotide sequence ID" value="NZ_ARZA01000111.1"/>
</dbReference>
<dbReference type="OrthoDB" id="2081503at2"/>
<comment type="caution">
    <text evidence="1">The sequence shown here is derived from an EMBL/GenBank/DDBJ whole genome shotgun (WGS) entry which is preliminary data.</text>
</comment>
<dbReference type="STRING" id="1304284.L21TH_1108"/>
<dbReference type="AlphaFoldDB" id="R1AW13"/>
<proteinExistence type="predicted"/>
<protein>
    <recommendedName>
        <fullName evidence="3">Flagellar hook-length control protein-like C-terminal domain-containing protein</fullName>
    </recommendedName>
</protein>
<organism evidence="1 2">
    <name type="scientific">Caldisalinibacter kiritimatiensis</name>
    <dbReference type="NCBI Taxonomy" id="1304284"/>
    <lineage>
        <taxon>Bacteria</taxon>
        <taxon>Bacillati</taxon>
        <taxon>Bacillota</taxon>
        <taxon>Tissierellia</taxon>
        <taxon>Tissierellales</taxon>
        <taxon>Thermohalobacteraceae</taxon>
        <taxon>Caldisalinibacter</taxon>
    </lineage>
</organism>
<dbReference type="EMBL" id="ARZA01000111">
    <property type="protein sequence ID" value="EOD00832.1"/>
    <property type="molecule type" value="Genomic_DNA"/>
</dbReference>
<dbReference type="Proteomes" id="UP000013378">
    <property type="component" value="Unassembled WGS sequence"/>
</dbReference>
<dbReference type="eggNOG" id="COG1196">
    <property type="taxonomic scope" value="Bacteria"/>
</dbReference>